<gene>
    <name evidence="1" type="ORF">PUN28_000872</name>
</gene>
<protein>
    <submittedName>
        <fullName evidence="1">Uncharacterized protein</fullName>
    </submittedName>
</protein>
<dbReference type="Proteomes" id="UP001430953">
    <property type="component" value="Unassembled WGS sequence"/>
</dbReference>
<dbReference type="AlphaFoldDB" id="A0AAW2H1Y1"/>
<organism evidence="1 2">
    <name type="scientific">Cardiocondyla obscurior</name>
    <dbReference type="NCBI Taxonomy" id="286306"/>
    <lineage>
        <taxon>Eukaryota</taxon>
        <taxon>Metazoa</taxon>
        <taxon>Ecdysozoa</taxon>
        <taxon>Arthropoda</taxon>
        <taxon>Hexapoda</taxon>
        <taxon>Insecta</taxon>
        <taxon>Pterygota</taxon>
        <taxon>Neoptera</taxon>
        <taxon>Endopterygota</taxon>
        <taxon>Hymenoptera</taxon>
        <taxon>Apocrita</taxon>
        <taxon>Aculeata</taxon>
        <taxon>Formicoidea</taxon>
        <taxon>Formicidae</taxon>
        <taxon>Myrmicinae</taxon>
        <taxon>Cardiocondyla</taxon>
    </lineage>
</organism>
<accession>A0AAW2H1Y1</accession>
<reference evidence="1 2" key="1">
    <citation type="submission" date="2023-03" db="EMBL/GenBank/DDBJ databases">
        <title>High recombination rates correlate with genetic variation in Cardiocondyla obscurior ants.</title>
        <authorList>
            <person name="Errbii M."/>
        </authorList>
    </citation>
    <scope>NUCLEOTIDE SEQUENCE [LARGE SCALE GENOMIC DNA]</scope>
    <source>
        <strain evidence="1">Alpha-2009</strain>
        <tissue evidence="1">Whole body</tissue>
    </source>
</reference>
<proteinExistence type="predicted"/>
<comment type="caution">
    <text evidence="1">The sequence shown here is derived from an EMBL/GenBank/DDBJ whole genome shotgun (WGS) entry which is preliminary data.</text>
</comment>
<evidence type="ECO:0000313" key="1">
    <source>
        <dbReference type="EMBL" id="KAL0133431.1"/>
    </source>
</evidence>
<sequence>MTFFSRIHRWLPFPECKKRFENNDKGNNQINYDYLRDSLVEATPGRYCWRDTDCDPRKHRPRRPGRIKISVTNLPIQRSFRAFVAKNTQRQ</sequence>
<name>A0AAW2H1Y1_9HYME</name>
<dbReference type="EMBL" id="JADYXP020000001">
    <property type="protein sequence ID" value="KAL0133431.1"/>
    <property type="molecule type" value="Genomic_DNA"/>
</dbReference>
<keyword evidence="2" id="KW-1185">Reference proteome</keyword>
<evidence type="ECO:0000313" key="2">
    <source>
        <dbReference type="Proteomes" id="UP001430953"/>
    </source>
</evidence>